<evidence type="ECO:0000256" key="2">
    <source>
        <dbReference type="ARBA" id="ARBA00004370"/>
    </source>
</evidence>
<dbReference type="PANTHER" id="PTHR24305:SF166">
    <property type="entry name" value="CYTOCHROME P450 12A4, MITOCHONDRIAL-RELATED"/>
    <property type="match status" value="1"/>
</dbReference>
<reference evidence="13 14" key="1">
    <citation type="submission" date="2024-01" db="EMBL/GenBank/DDBJ databases">
        <title>A draft genome for the cacao thread blight pathogen Marasmiellus scandens.</title>
        <authorList>
            <person name="Baruah I.K."/>
            <person name="Leung J."/>
            <person name="Bukari Y."/>
            <person name="Amoako-Attah I."/>
            <person name="Meinhardt L.W."/>
            <person name="Bailey B.A."/>
            <person name="Cohen S.P."/>
        </authorList>
    </citation>
    <scope>NUCLEOTIDE SEQUENCE [LARGE SCALE GENOMIC DNA]</scope>
    <source>
        <strain evidence="13 14">GH-19</strain>
    </source>
</reference>
<evidence type="ECO:0000256" key="6">
    <source>
        <dbReference type="ARBA" id="ARBA00022692"/>
    </source>
</evidence>
<keyword evidence="12" id="KW-0472">Membrane</keyword>
<accession>A0ABR1IXJ4</accession>
<dbReference type="PANTHER" id="PTHR24305">
    <property type="entry name" value="CYTOCHROME P450"/>
    <property type="match status" value="1"/>
</dbReference>
<organism evidence="13 14">
    <name type="scientific">Marasmiellus scandens</name>
    <dbReference type="NCBI Taxonomy" id="2682957"/>
    <lineage>
        <taxon>Eukaryota</taxon>
        <taxon>Fungi</taxon>
        <taxon>Dikarya</taxon>
        <taxon>Basidiomycota</taxon>
        <taxon>Agaricomycotina</taxon>
        <taxon>Agaricomycetes</taxon>
        <taxon>Agaricomycetidae</taxon>
        <taxon>Agaricales</taxon>
        <taxon>Marasmiineae</taxon>
        <taxon>Omphalotaceae</taxon>
        <taxon>Marasmiellus</taxon>
    </lineage>
</organism>
<keyword evidence="6" id="KW-0812">Transmembrane</keyword>
<dbReference type="Proteomes" id="UP001498398">
    <property type="component" value="Unassembled WGS sequence"/>
</dbReference>
<evidence type="ECO:0000256" key="11">
    <source>
        <dbReference type="ARBA" id="ARBA00023033"/>
    </source>
</evidence>
<keyword evidence="5" id="KW-0349">Heme</keyword>
<keyword evidence="8" id="KW-1133">Transmembrane helix</keyword>
<evidence type="ECO:0000256" key="12">
    <source>
        <dbReference type="ARBA" id="ARBA00023136"/>
    </source>
</evidence>
<evidence type="ECO:0000256" key="5">
    <source>
        <dbReference type="ARBA" id="ARBA00022617"/>
    </source>
</evidence>
<evidence type="ECO:0000256" key="4">
    <source>
        <dbReference type="ARBA" id="ARBA00010617"/>
    </source>
</evidence>
<evidence type="ECO:0000256" key="3">
    <source>
        <dbReference type="ARBA" id="ARBA00004721"/>
    </source>
</evidence>
<dbReference type="Pfam" id="PF00067">
    <property type="entry name" value="p450"/>
    <property type="match status" value="2"/>
</dbReference>
<keyword evidence="7" id="KW-0479">Metal-binding</keyword>
<gene>
    <name evidence="13" type="ORF">VKT23_016638</name>
</gene>
<sequence length="322" mass="36666">MARLFLVIPFFESWRNIRPDNLRKTLYTLVGYLPWPSARKFKYLIDTMHLTYHTIYESKKEAYEKGLLDDDVKDMPSLSLQANSTLPLDAKFTDQLVISSMSDEFVVSVLTLGGQETTTGALTRHILMLATHTSVQERLRAELQDSNKASLGRELSYEELHKLPYLDSVVREVLRLYPPVPFLWKTLVSSFDYCGYVTYYGFRTKQDTIVPLEFPIQQKERGSIIKKIVIAKGTTVCIGIAAANRSIQVYGSDALEFKPERWLGLDKGQVKTYGVYSNTYETKCRSSEAELNVARRFTFLAGSRACPGMKFALTEISEFPNA</sequence>
<dbReference type="InterPro" id="IPR050121">
    <property type="entry name" value="Cytochrome_P450_monoxygenase"/>
</dbReference>
<evidence type="ECO:0008006" key="15">
    <source>
        <dbReference type="Google" id="ProtNLM"/>
    </source>
</evidence>
<evidence type="ECO:0000256" key="8">
    <source>
        <dbReference type="ARBA" id="ARBA00022989"/>
    </source>
</evidence>
<dbReference type="InterPro" id="IPR001128">
    <property type="entry name" value="Cyt_P450"/>
</dbReference>
<dbReference type="EMBL" id="JBANRG010000063">
    <property type="protein sequence ID" value="KAK7441390.1"/>
    <property type="molecule type" value="Genomic_DNA"/>
</dbReference>
<keyword evidence="9" id="KW-0560">Oxidoreductase</keyword>
<evidence type="ECO:0000256" key="1">
    <source>
        <dbReference type="ARBA" id="ARBA00001971"/>
    </source>
</evidence>
<evidence type="ECO:0000313" key="14">
    <source>
        <dbReference type="Proteomes" id="UP001498398"/>
    </source>
</evidence>
<evidence type="ECO:0000313" key="13">
    <source>
        <dbReference type="EMBL" id="KAK7441390.1"/>
    </source>
</evidence>
<protein>
    <recommendedName>
        <fullName evidence="15">Cytochrome P450</fullName>
    </recommendedName>
</protein>
<dbReference type="Gene3D" id="1.10.630.10">
    <property type="entry name" value="Cytochrome P450"/>
    <property type="match status" value="1"/>
</dbReference>
<keyword evidence="10" id="KW-0408">Iron</keyword>
<comment type="similarity">
    <text evidence="4">Belongs to the cytochrome P450 family.</text>
</comment>
<keyword evidence="14" id="KW-1185">Reference proteome</keyword>
<proteinExistence type="inferred from homology"/>
<comment type="subcellular location">
    <subcellularLocation>
        <location evidence="2">Membrane</location>
    </subcellularLocation>
</comment>
<comment type="caution">
    <text evidence="13">The sequence shown here is derived from an EMBL/GenBank/DDBJ whole genome shotgun (WGS) entry which is preliminary data.</text>
</comment>
<comment type="cofactor">
    <cofactor evidence="1">
        <name>heme</name>
        <dbReference type="ChEBI" id="CHEBI:30413"/>
    </cofactor>
</comment>
<dbReference type="InterPro" id="IPR036396">
    <property type="entry name" value="Cyt_P450_sf"/>
</dbReference>
<evidence type="ECO:0000256" key="7">
    <source>
        <dbReference type="ARBA" id="ARBA00022723"/>
    </source>
</evidence>
<evidence type="ECO:0000256" key="10">
    <source>
        <dbReference type="ARBA" id="ARBA00023004"/>
    </source>
</evidence>
<name>A0ABR1IXJ4_9AGAR</name>
<keyword evidence="11" id="KW-0503">Monooxygenase</keyword>
<comment type="pathway">
    <text evidence="3">Secondary metabolite biosynthesis; terpenoid biosynthesis.</text>
</comment>
<evidence type="ECO:0000256" key="9">
    <source>
        <dbReference type="ARBA" id="ARBA00023002"/>
    </source>
</evidence>
<dbReference type="SUPFAM" id="SSF48264">
    <property type="entry name" value="Cytochrome P450"/>
    <property type="match status" value="1"/>
</dbReference>